<dbReference type="Gene3D" id="3.40.50.1110">
    <property type="entry name" value="SGNH hydrolase"/>
    <property type="match status" value="1"/>
</dbReference>
<evidence type="ECO:0000313" key="3">
    <source>
        <dbReference type="Proteomes" id="UP000327044"/>
    </source>
</evidence>
<dbReference type="InterPro" id="IPR033447">
    <property type="entry name" value="OSK"/>
</dbReference>
<protein>
    <recommendedName>
        <fullName evidence="1">OSK domain-containing protein</fullName>
    </recommendedName>
</protein>
<dbReference type="AlphaFoldDB" id="A0A5N4B796"/>
<dbReference type="Proteomes" id="UP000327044">
    <property type="component" value="Unassembled WGS sequence"/>
</dbReference>
<dbReference type="EMBL" id="VVIM01000001">
    <property type="protein sequence ID" value="KAB0805424.1"/>
    <property type="molecule type" value="Genomic_DNA"/>
</dbReference>
<reference evidence="2 3" key="1">
    <citation type="journal article" date="2018" name="Elife">
        <title>Firefly genomes illuminate parallel origins of bioluminescence in beetles.</title>
        <authorList>
            <person name="Fallon T.R."/>
            <person name="Lower S.E."/>
            <person name="Chang C.H."/>
            <person name="Bessho-Uehara M."/>
            <person name="Martin G.J."/>
            <person name="Bewick A.J."/>
            <person name="Behringer M."/>
            <person name="Debat H.J."/>
            <person name="Wong I."/>
            <person name="Day J.C."/>
            <person name="Suvorov A."/>
            <person name="Silva C.J."/>
            <person name="Stanger-Hall K.F."/>
            <person name="Hall D.W."/>
            <person name="Schmitz R.J."/>
            <person name="Nelson D.R."/>
            <person name="Lewis S.M."/>
            <person name="Shigenobu S."/>
            <person name="Bybee S.M."/>
            <person name="Larracuente A.M."/>
            <person name="Oba Y."/>
            <person name="Weng J.K."/>
        </authorList>
    </citation>
    <scope>NUCLEOTIDE SEQUENCE [LARGE SCALE GENOMIC DNA]</scope>
    <source>
        <strain evidence="2">1611_PpyrPB1</strain>
        <tissue evidence="2">Whole body</tissue>
    </source>
</reference>
<feature type="domain" description="OSK" evidence="1">
    <location>
        <begin position="9"/>
        <end position="88"/>
    </location>
</feature>
<evidence type="ECO:0000313" key="2">
    <source>
        <dbReference type="EMBL" id="KAB0805424.1"/>
    </source>
</evidence>
<name>A0A5N4B796_PHOPY</name>
<sequence>MEHRYQLGREVIILIGGSDIRRNAKIRSMRIGIHRLLKDLKSCKIQVNLCTYPTVKVPPLQQEVADQFNQFLRSVANKNGHIRLIDVVVVVWDSIKSFVLNAFFVLQGRKSSE</sequence>
<dbReference type="InParanoid" id="A0A5N4B796"/>
<proteinExistence type="predicted"/>
<dbReference type="SUPFAM" id="SSF52266">
    <property type="entry name" value="SGNH hydrolase"/>
    <property type="match status" value="1"/>
</dbReference>
<gene>
    <name evidence="2" type="ORF">PPYR_02394</name>
</gene>
<accession>A0A5N4B796</accession>
<dbReference type="Pfam" id="PF17182">
    <property type="entry name" value="OSK"/>
    <property type="match status" value="1"/>
</dbReference>
<dbReference type="InterPro" id="IPR036514">
    <property type="entry name" value="SGNH_hydro_sf"/>
</dbReference>
<evidence type="ECO:0000259" key="1">
    <source>
        <dbReference type="Pfam" id="PF17182"/>
    </source>
</evidence>
<comment type="caution">
    <text evidence="2">The sequence shown here is derived from an EMBL/GenBank/DDBJ whole genome shotgun (WGS) entry which is preliminary data.</text>
</comment>
<keyword evidence="3" id="KW-1185">Reference proteome</keyword>
<organism evidence="2 3">
    <name type="scientific">Photinus pyralis</name>
    <name type="common">Common eastern firefly</name>
    <name type="synonym">Lampyris pyralis</name>
    <dbReference type="NCBI Taxonomy" id="7054"/>
    <lineage>
        <taxon>Eukaryota</taxon>
        <taxon>Metazoa</taxon>
        <taxon>Ecdysozoa</taxon>
        <taxon>Arthropoda</taxon>
        <taxon>Hexapoda</taxon>
        <taxon>Insecta</taxon>
        <taxon>Pterygota</taxon>
        <taxon>Neoptera</taxon>
        <taxon>Endopterygota</taxon>
        <taxon>Coleoptera</taxon>
        <taxon>Polyphaga</taxon>
        <taxon>Elateriformia</taxon>
        <taxon>Elateroidea</taxon>
        <taxon>Lampyridae</taxon>
        <taxon>Lampyrinae</taxon>
        <taxon>Photinus</taxon>
    </lineage>
</organism>